<evidence type="ECO:0000259" key="1">
    <source>
        <dbReference type="PROSITE" id="PS50404"/>
    </source>
</evidence>
<keyword evidence="4" id="KW-1185">Reference proteome</keyword>
<sequence length="205" mass="22240">MKLYYTPGACSLAVHIAAREAGAPIALEKVDLATRKTETGADFSAINPKGYVPAVALPDGEVLTEAAALLLFVADGQPEAGLVPAPGTIERHRLHEWLTFITSEIHKGFGPLWNPTTPDAVRQATKDKLAQRFAYLDKVLASRPYLTGERFTVADGYLFTTVNWSNYHAVDLAPYPNLRAFLDRVAARPKVQEALAAEGLLKQAA</sequence>
<evidence type="ECO:0000313" key="4">
    <source>
        <dbReference type="Proteomes" id="UP000254925"/>
    </source>
</evidence>
<dbReference type="PROSITE" id="PS50405">
    <property type="entry name" value="GST_CTER"/>
    <property type="match status" value="1"/>
</dbReference>
<dbReference type="Proteomes" id="UP000254925">
    <property type="component" value="Unassembled WGS sequence"/>
</dbReference>
<dbReference type="AlphaFoldDB" id="A0A370HI54"/>
<feature type="domain" description="GST N-terminal" evidence="1">
    <location>
        <begin position="1"/>
        <end position="81"/>
    </location>
</feature>
<dbReference type="CDD" id="cd03057">
    <property type="entry name" value="GST_N_Beta"/>
    <property type="match status" value="1"/>
</dbReference>
<feature type="domain" description="GST C-terminal" evidence="2">
    <location>
        <begin position="87"/>
        <end position="205"/>
    </location>
</feature>
<dbReference type="Gene3D" id="3.40.30.10">
    <property type="entry name" value="Glutaredoxin"/>
    <property type="match status" value="1"/>
</dbReference>
<dbReference type="SFLD" id="SFLDG00358">
    <property type="entry name" value="Main_(cytGST)"/>
    <property type="match status" value="1"/>
</dbReference>
<dbReference type="Pfam" id="PF14497">
    <property type="entry name" value="GST_C_3"/>
    <property type="match status" value="1"/>
</dbReference>
<protein>
    <submittedName>
        <fullName evidence="3">Glutathione S-transferase</fullName>
    </submittedName>
</protein>
<dbReference type="InterPro" id="IPR036282">
    <property type="entry name" value="Glutathione-S-Trfase_C_sf"/>
</dbReference>
<reference evidence="3 4" key="1">
    <citation type="submission" date="2018-07" db="EMBL/GenBank/DDBJ databases">
        <title>Genomic Encyclopedia of Type Strains, Phase IV (KMG-IV): sequencing the most valuable type-strain genomes for metagenomic binning, comparative biology and taxonomic classification.</title>
        <authorList>
            <person name="Goeker M."/>
        </authorList>
    </citation>
    <scope>NUCLEOTIDE SEQUENCE [LARGE SCALE GENOMIC DNA]</scope>
    <source>
        <strain evidence="3 4">DSM 14364</strain>
    </source>
</reference>
<dbReference type="InterPro" id="IPR004045">
    <property type="entry name" value="Glutathione_S-Trfase_N"/>
</dbReference>
<dbReference type="InterPro" id="IPR010987">
    <property type="entry name" value="Glutathione-S-Trfase_C-like"/>
</dbReference>
<dbReference type="NCBIfam" id="NF007831">
    <property type="entry name" value="PRK10542.1"/>
    <property type="match status" value="1"/>
</dbReference>
<proteinExistence type="predicted"/>
<gene>
    <name evidence="3" type="ORF">DES45_106167</name>
</gene>
<dbReference type="InterPro" id="IPR004046">
    <property type="entry name" value="GST_C"/>
</dbReference>
<dbReference type="InterPro" id="IPR040079">
    <property type="entry name" value="Glutathione_S-Trfase"/>
</dbReference>
<keyword evidence="3" id="KW-0808">Transferase</keyword>
<dbReference type="SFLD" id="SFLDG01150">
    <property type="entry name" value="Main.1:_Beta-like"/>
    <property type="match status" value="1"/>
</dbReference>
<dbReference type="SUPFAM" id="SSF52833">
    <property type="entry name" value="Thioredoxin-like"/>
    <property type="match status" value="1"/>
</dbReference>
<evidence type="ECO:0000259" key="2">
    <source>
        <dbReference type="PROSITE" id="PS50405"/>
    </source>
</evidence>
<dbReference type="PROSITE" id="PS50404">
    <property type="entry name" value="GST_NTER"/>
    <property type="match status" value="1"/>
</dbReference>
<evidence type="ECO:0000313" key="3">
    <source>
        <dbReference type="EMBL" id="RDI57853.1"/>
    </source>
</evidence>
<dbReference type="CDD" id="cd03188">
    <property type="entry name" value="GST_C_Beta"/>
    <property type="match status" value="1"/>
</dbReference>
<dbReference type="GO" id="GO:0016740">
    <property type="term" value="F:transferase activity"/>
    <property type="evidence" value="ECO:0007669"/>
    <property type="project" value="UniProtKB-KW"/>
</dbReference>
<dbReference type="PANTHER" id="PTHR44051:SF8">
    <property type="entry name" value="GLUTATHIONE S-TRANSFERASE GSTA"/>
    <property type="match status" value="1"/>
</dbReference>
<comment type="caution">
    <text evidence="3">The sequence shown here is derived from an EMBL/GenBank/DDBJ whole genome shotgun (WGS) entry which is preliminary data.</text>
</comment>
<dbReference type="SFLD" id="SFLDS00019">
    <property type="entry name" value="Glutathione_Transferase_(cytos"/>
    <property type="match status" value="1"/>
</dbReference>
<dbReference type="EMBL" id="QQBB01000006">
    <property type="protein sequence ID" value="RDI57853.1"/>
    <property type="molecule type" value="Genomic_DNA"/>
</dbReference>
<dbReference type="RefSeq" id="WP_114771087.1">
    <property type="nucleotide sequence ID" value="NZ_QQBB01000006.1"/>
</dbReference>
<organism evidence="3 4">
    <name type="scientific">Microvirga subterranea</name>
    <dbReference type="NCBI Taxonomy" id="186651"/>
    <lineage>
        <taxon>Bacteria</taxon>
        <taxon>Pseudomonadati</taxon>
        <taxon>Pseudomonadota</taxon>
        <taxon>Alphaproteobacteria</taxon>
        <taxon>Hyphomicrobiales</taxon>
        <taxon>Methylobacteriaceae</taxon>
        <taxon>Microvirga</taxon>
    </lineage>
</organism>
<dbReference type="OrthoDB" id="7583243at2"/>
<dbReference type="PANTHER" id="PTHR44051">
    <property type="entry name" value="GLUTATHIONE S-TRANSFERASE-RELATED"/>
    <property type="match status" value="1"/>
</dbReference>
<dbReference type="InterPro" id="IPR036249">
    <property type="entry name" value="Thioredoxin-like_sf"/>
</dbReference>
<dbReference type="Pfam" id="PF13409">
    <property type="entry name" value="GST_N_2"/>
    <property type="match status" value="1"/>
</dbReference>
<name>A0A370HI54_9HYPH</name>
<accession>A0A370HI54</accession>
<dbReference type="SUPFAM" id="SSF47616">
    <property type="entry name" value="GST C-terminal domain-like"/>
    <property type="match status" value="1"/>
</dbReference>
<dbReference type="Gene3D" id="1.20.1050.10">
    <property type="match status" value="1"/>
</dbReference>